<organism evidence="1 2">
    <name type="scientific">Dovyalis caffra</name>
    <dbReference type="NCBI Taxonomy" id="77055"/>
    <lineage>
        <taxon>Eukaryota</taxon>
        <taxon>Viridiplantae</taxon>
        <taxon>Streptophyta</taxon>
        <taxon>Embryophyta</taxon>
        <taxon>Tracheophyta</taxon>
        <taxon>Spermatophyta</taxon>
        <taxon>Magnoliopsida</taxon>
        <taxon>eudicotyledons</taxon>
        <taxon>Gunneridae</taxon>
        <taxon>Pentapetalae</taxon>
        <taxon>rosids</taxon>
        <taxon>fabids</taxon>
        <taxon>Malpighiales</taxon>
        <taxon>Salicaceae</taxon>
        <taxon>Flacourtieae</taxon>
        <taxon>Dovyalis</taxon>
    </lineage>
</organism>
<comment type="caution">
    <text evidence="1">The sequence shown here is derived from an EMBL/GenBank/DDBJ whole genome shotgun (WGS) entry which is preliminary data.</text>
</comment>
<name>A0AAV1SX64_9ROSI</name>
<dbReference type="AlphaFoldDB" id="A0AAV1SX64"/>
<accession>A0AAV1SX64</accession>
<proteinExistence type="predicted"/>
<dbReference type="EMBL" id="CAWUPB010001197">
    <property type="protein sequence ID" value="CAK7357214.1"/>
    <property type="molecule type" value="Genomic_DNA"/>
</dbReference>
<protein>
    <submittedName>
        <fullName evidence="1">Uncharacterized protein</fullName>
    </submittedName>
</protein>
<evidence type="ECO:0000313" key="2">
    <source>
        <dbReference type="Proteomes" id="UP001314170"/>
    </source>
</evidence>
<keyword evidence="2" id="KW-1185">Reference proteome</keyword>
<sequence>MTVIYTCCGYGSWAIVGDGDLGCCGRDDVVVGCCRMVMMDQVPMTPPNALNSS</sequence>
<dbReference type="Proteomes" id="UP001314170">
    <property type="component" value="Unassembled WGS sequence"/>
</dbReference>
<reference evidence="1 2" key="1">
    <citation type="submission" date="2024-01" db="EMBL/GenBank/DDBJ databases">
        <authorList>
            <person name="Waweru B."/>
        </authorList>
    </citation>
    <scope>NUCLEOTIDE SEQUENCE [LARGE SCALE GENOMIC DNA]</scope>
</reference>
<gene>
    <name evidence="1" type="ORF">DCAF_LOCUS27499</name>
</gene>
<evidence type="ECO:0000313" key="1">
    <source>
        <dbReference type="EMBL" id="CAK7357214.1"/>
    </source>
</evidence>